<dbReference type="Proteomes" id="UP001331761">
    <property type="component" value="Unassembled WGS sequence"/>
</dbReference>
<dbReference type="Gene3D" id="2.30.40.10">
    <property type="entry name" value="Urease, subunit C, domain 1"/>
    <property type="match status" value="1"/>
</dbReference>
<organism evidence="2 3">
    <name type="scientific">Trichostrongylus colubriformis</name>
    <name type="common">Black scour worm</name>
    <dbReference type="NCBI Taxonomy" id="6319"/>
    <lineage>
        <taxon>Eukaryota</taxon>
        <taxon>Metazoa</taxon>
        <taxon>Ecdysozoa</taxon>
        <taxon>Nematoda</taxon>
        <taxon>Chromadorea</taxon>
        <taxon>Rhabditida</taxon>
        <taxon>Rhabditina</taxon>
        <taxon>Rhabditomorpha</taxon>
        <taxon>Strongyloidea</taxon>
        <taxon>Trichostrongylidae</taxon>
        <taxon>Trichostrongylus</taxon>
    </lineage>
</organism>
<protein>
    <submittedName>
        <fullName evidence="2">Uncharacterized protein</fullName>
    </submittedName>
</protein>
<sequence>MNGTLCVVLINTISRTLHENTHLFAIQDDTIQKVNAKRAPRNLEEVIFMERVRYDSEVLRNDLSGKLVQFLNAKVLRNGQFVWDHVWVRDGKIVDAANIFYGERRKADIQVDCEGQFLSPGFIDIQIN</sequence>
<dbReference type="GO" id="GO:0008448">
    <property type="term" value="F:N-acetylglucosamine-6-phosphate deacetylase activity"/>
    <property type="evidence" value="ECO:0007669"/>
    <property type="project" value="TreeGrafter"/>
</dbReference>
<dbReference type="PANTHER" id="PTHR11113:SF14">
    <property type="entry name" value="N-ACETYLGLUCOSAMINE-6-PHOSPHATE DEACETYLASE"/>
    <property type="match status" value="1"/>
</dbReference>
<name>A0AAN8FEF9_TRICO</name>
<dbReference type="InterPro" id="IPR011059">
    <property type="entry name" value="Metal-dep_hydrolase_composite"/>
</dbReference>
<dbReference type="PANTHER" id="PTHR11113">
    <property type="entry name" value="N-ACETYLGLUCOSAMINE-6-PHOSPHATE DEACETYLASE"/>
    <property type="match status" value="1"/>
</dbReference>
<reference evidence="2 3" key="1">
    <citation type="submission" date="2019-10" db="EMBL/GenBank/DDBJ databases">
        <title>Assembly and Annotation for the nematode Trichostrongylus colubriformis.</title>
        <authorList>
            <person name="Martin J."/>
        </authorList>
    </citation>
    <scope>NUCLEOTIDE SEQUENCE [LARGE SCALE GENOMIC DNA]</scope>
    <source>
        <strain evidence="2">G859</strain>
        <tissue evidence="2">Whole worm</tissue>
    </source>
</reference>
<dbReference type="EMBL" id="WIXE01022213">
    <property type="protein sequence ID" value="KAK5967705.1"/>
    <property type="molecule type" value="Genomic_DNA"/>
</dbReference>
<dbReference type="GO" id="GO:0006046">
    <property type="term" value="P:N-acetylglucosamine catabolic process"/>
    <property type="evidence" value="ECO:0007669"/>
    <property type="project" value="TreeGrafter"/>
</dbReference>
<gene>
    <name evidence="2" type="ORF">GCK32_015847</name>
</gene>
<feature type="non-terminal residue" evidence="2">
    <location>
        <position position="128"/>
    </location>
</feature>
<dbReference type="SUPFAM" id="SSF51338">
    <property type="entry name" value="Composite domain of metallo-dependent hydrolases"/>
    <property type="match status" value="1"/>
</dbReference>
<keyword evidence="1" id="KW-0378">Hydrolase</keyword>
<proteinExistence type="predicted"/>
<evidence type="ECO:0000256" key="1">
    <source>
        <dbReference type="ARBA" id="ARBA00022801"/>
    </source>
</evidence>
<keyword evidence="3" id="KW-1185">Reference proteome</keyword>
<evidence type="ECO:0000313" key="3">
    <source>
        <dbReference type="Proteomes" id="UP001331761"/>
    </source>
</evidence>
<comment type="caution">
    <text evidence="2">The sequence shown here is derived from an EMBL/GenBank/DDBJ whole genome shotgun (WGS) entry which is preliminary data.</text>
</comment>
<evidence type="ECO:0000313" key="2">
    <source>
        <dbReference type="EMBL" id="KAK5967705.1"/>
    </source>
</evidence>
<dbReference type="AlphaFoldDB" id="A0AAN8FEF9"/>
<accession>A0AAN8FEF9</accession>